<gene>
    <name evidence="4" type="ORF">IPOD504_LOCUS16342</name>
</gene>
<sequence>MFGFLYKALAAAALAAFVGLYQKNRNAVCKSKRRLDGRTALVTGGTDGIGLQIAVDFASRGARVLVCSPFRKEGADALKVIIKESGNKNVEFKHLNLASLESVRLFASDVTKSESRLDILVNNAGIVTKGSSRTKDGLNFLMQVNYFGHYLLTILLLPLLIKTGRVSEPSRIVNTGSMLHHVGYIDVRNLNGPTAFWRLSQIYGSSKLALITFTFELARRLKGSDVVVNAVDPGVVGTNLLYGIGLVFGAIMKVCIGIMYKTPWEGAQTAIYAAVDDDAGKVSGGYFSNCGITAANQRAYDGKTGIALWEESARLVNLSEEELKQCLKGVQV</sequence>
<organism evidence="4 5">
    <name type="scientific">Iphiclides podalirius</name>
    <name type="common">scarce swallowtail</name>
    <dbReference type="NCBI Taxonomy" id="110791"/>
    <lineage>
        <taxon>Eukaryota</taxon>
        <taxon>Metazoa</taxon>
        <taxon>Ecdysozoa</taxon>
        <taxon>Arthropoda</taxon>
        <taxon>Hexapoda</taxon>
        <taxon>Insecta</taxon>
        <taxon>Pterygota</taxon>
        <taxon>Neoptera</taxon>
        <taxon>Endopterygota</taxon>
        <taxon>Lepidoptera</taxon>
        <taxon>Glossata</taxon>
        <taxon>Ditrysia</taxon>
        <taxon>Papilionoidea</taxon>
        <taxon>Papilionidae</taxon>
        <taxon>Papilioninae</taxon>
        <taxon>Iphiclides</taxon>
    </lineage>
</organism>
<evidence type="ECO:0000256" key="2">
    <source>
        <dbReference type="RuleBase" id="RU000363"/>
    </source>
</evidence>
<keyword evidence="1" id="KW-0560">Oxidoreductase</keyword>
<evidence type="ECO:0000313" key="4">
    <source>
        <dbReference type="EMBL" id="CAH2074925.1"/>
    </source>
</evidence>
<feature type="transmembrane region" description="Helical" evidence="3">
    <location>
        <begin position="240"/>
        <end position="260"/>
    </location>
</feature>
<comment type="similarity">
    <text evidence="2">Belongs to the short-chain dehydrogenases/reductases (SDR) family.</text>
</comment>
<feature type="transmembrane region" description="Helical" evidence="3">
    <location>
        <begin position="140"/>
        <end position="161"/>
    </location>
</feature>
<dbReference type="InterPro" id="IPR002347">
    <property type="entry name" value="SDR_fam"/>
</dbReference>
<dbReference type="EMBL" id="OW152820">
    <property type="protein sequence ID" value="CAH2074925.1"/>
    <property type="molecule type" value="Genomic_DNA"/>
</dbReference>
<protein>
    <recommendedName>
        <fullName evidence="6">Retinol dehydrogenase 11</fullName>
    </recommendedName>
</protein>
<dbReference type="SUPFAM" id="SSF51735">
    <property type="entry name" value="NAD(P)-binding Rossmann-fold domains"/>
    <property type="match status" value="1"/>
</dbReference>
<dbReference type="InterPro" id="IPR036291">
    <property type="entry name" value="NAD(P)-bd_dom_sf"/>
</dbReference>
<evidence type="ECO:0000256" key="1">
    <source>
        <dbReference type="ARBA" id="ARBA00023002"/>
    </source>
</evidence>
<keyword evidence="5" id="KW-1185">Reference proteome</keyword>
<dbReference type="Gene3D" id="3.40.50.720">
    <property type="entry name" value="NAD(P)-binding Rossmann-like Domain"/>
    <property type="match status" value="1"/>
</dbReference>
<dbReference type="InterPro" id="IPR020904">
    <property type="entry name" value="Sc_DH/Rdtase_CS"/>
</dbReference>
<dbReference type="PANTHER" id="PTHR43157:SF31">
    <property type="entry name" value="PHOSPHATIDYLINOSITOL-GLYCAN BIOSYNTHESIS CLASS F PROTEIN"/>
    <property type="match status" value="1"/>
</dbReference>
<keyword evidence="3" id="KW-1133">Transmembrane helix</keyword>
<dbReference type="PRINTS" id="PR00081">
    <property type="entry name" value="GDHRDH"/>
</dbReference>
<accession>A0ABN8J688</accession>
<evidence type="ECO:0000256" key="3">
    <source>
        <dbReference type="SAM" id="Phobius"/>
    </source>
</evidence>
<dbReference type="Pfam" id="PF00106">
    <property type="entry name" value="adh_short"/>
    <property type="match status" value="1"/>
</dbReference>
<evidence type="ECO:0000313" key="5">
    <source>
        <dbReference type="Proteomes" id="UP000837857"/>
    </source>
</evidence>
<proteinExistence type="inferred from homology"/>
<name>A0ABN8J688_9NEOP</name>
<dbReference type="PANTHER" id="PTHR43157">
    <property type="entry name" value="PHOSPHATIDYLINOSITOL-GLYCAN BIOSYNTHESIS CLASS F PROTEIN-RELATED"/>
    <property type="match status" value="1"/>
</dbReference>
<feature type="transmembrane region" description="Helical" evidence="3">
    <location>
        <begin position="6"/>
        <end position="24"/>
    </location>
</feature>
<reference evidence="4" key="1">
    <citation type="submission" date="2022-03" db="EMBL/GenBank/DDBJ databases">
        <authorList>
            <person name="Martin H S."/>
        </authorList>
    </citation>
    <scope>NUCLEOTIDE SEQUENCE</scope>
</reference>
<dbReference type="Proteomes" id="UP000837857">
    <property type="component" value="Chromosome 8"/>
</dbReference>
<evidence type="ECO:0008006" key="6">
    <source>
        <dbReference type="Google" id="ProtNLM"/>
    </source>
</evidence>
<keyword evidence="3" id="KW-0812">Transmembrane</keyword>
<dbReference type="PROSITE" id="PS00061">
    <property type="entry name" value="ADH_SHORT"/>
    <property type="match status" value="1"/>
</dbReference>
<feature type="non-terminal residue" evidence="4">
    <location>
        <position position="332"/>
    </location>
</feature>
<dbReference type="PRINTS" id="PR00080">
    <property type="entry name" value="SDRFAMILY"/>
</dbReference>
<keyword evidence="3" id="KW-0472">Membrane</keyword>